<comment type="caution">
    <text evidence="1">The sequence shown here is derived from an EMBL/GenBank/DDBJ whole genome shotgun (WGS) entry which is preliminary data.</text>
</comment>
<dbReference type="EMBL" id="LOWA01000031">
    <property type="protein sequence ID" value="KVE27303.1"/>
    <property type="molecule type" value="Genomic_DNA"/>
</dbReference>
<accession>A0A103E2V1</accession>
<gene>
    <name evidence="1" type="ORF">WS67_12480</name>
</gene>
<organism evidence="1 2">
    <name type="scientific">Burkholderia singularis</name>
    <dbReference type="NCBI Taxonomy" id="1503053"/>
    <lineage>
        <taxon>Bacteria</taxon>
        <taxon>Pseudomonadati</taxon>
        <taxon>Pseudomonadota</taxon>
        <taxon>Betaproteobacteria</taxon>
        <taxon>Burkholderiales</taxon>
        <taxon>Burkholderiaceae</taxon>
        <taxon>Burkholderia</taxon>
        <taxon>pseudomallei group</taxon>
    </lineage>
</organism>
<protein>
    <submittedName>
        <fullName evidence="1">Uncharacterized protein</fullName>
    </submittedName>
</protein>
<dbReference type="Proteomes" id="UP000062788">
    <property type="component" value="Unassembled WGS sequence"/>
</dbReference>
<name>A0A103E2V1_9BURK</name>
<dbReference type="AlphaFoldDB" id="A0A103E2V1"/>
<proteinExistence type="predicted"/>
<evidence type="ECO:0000313" key="1">
    <source>
        <dbReference type="EMBL" id="KVE27303.1"/>
    </source>
</evidence>
<reference evidence="1 2" key="1">
    <citation type="submission" date="2015-11" db="EMBL/GenBank/DDBJ databases">
        <title>Expanding the genomic diversity of Burkholderia species for the development of highly accurate diagnostics.</title>
        <authorList>
            <person name="Sahl J."/>
            <person name="Keim P."/>
            <person name="Wagner D."/>
        </authorList>
    </citation>
    <scope>NUCLEOTIDE SEQUENCE [LARGE SCALE GENOMIC DNA]</scope>
    <source>
        <strain evidence="1 2">TSV85</strain>
    </source>
</reference>
<keyword evidence="2" id="KW-1185">Reference proteome</keyword>
<sequence length="133" mass="14919">MHPVRVRSFALCIRSHGGHIASEAFRVRSHGLALLFWISPLDRGPDDARCDERESRLRFISCVRMTWSEACCFAGQAGVLFELLVWIKRWLQSLSSFGIRSMNHVGCAGAIMRWQAAQRPIAHGSQTLPLASV</sequence>
<evidence type="ECO:0000313" key="2">
    <source>
        <dbReference type="Proteomes" id="UP000062788"/>
    </source>
</evidence>